<dbReference type="HOGENOM" id="CLU_125453_0_0_3"/>
<dbReference type="EMBL" id="CP000552">
    <property type="protein sequence ID" value="ABM71722.1"/>
    <property type="molecule type" value="Genomic_DNA"/>
</dbReference>
<dbReference type="GeneID" id="60201120"/>
<dbReference type="RefSeq" id="WP_011819830.1">
    <property type="nucleotide sequence ID" value="NC_008817.1"/>
</dbReference>
<dbReference type="STRING" id="167542.P9515_05131"/>
<sequence length="134" mass="15981">MFLKDHLKDSYQKASFDKNNLKIENIINRWVHRFDIESLNELIASNQDQIKLLEEDKLVSNQDQTRSELLEIVQNEIEVKFKSNKENKYKENKINNKDIYGCYKNKSEDNKLKELPLPKINNLRKWINNGKKAS</sequence>
<dbReference type="OrthoDB" id="540462at2"/>
<proteinExistence type="predicted"/>
<dbReference type="AlphaFoldDB" id="A2BVB1"/>
<protein>
    <submittedName>
        <fullName evidence="1">Possible glycoprotein</fullName>
    </submittedName>
</protein>
<dbReference type="Proteomes" id="UP000001589">
    <property type="component" value="Chromosome"/>
</dbReference>
<dbReference type="KEGG" id="pmc:P9515_05131"/>
<accession>A2BVB1</accession>
<gene>
    <name evidence="1" type="ordered locus">P9515_05131</name>
</gene>
<evidence type="ECO:0000313" key="2">
    <source>
        <dbReference type="Proteomes" id="UP000001589"/>
    </source>
</evidence>
<name>A2BVB1_PROM5</name>
<evidence type="ECO:0000313" key="1">
    <source>
        <dbReference type="EMBL" id="ABM71722.1"/>
    </source>
</evidence>
<organism evidence="1 2">
    <name type="scientific">Prochlorococcus marinus (strain MIT 9515)</name>
    <dbReference type="NCBI Taxonomy" id="167542"/>
    <lineage>
        <taxon>Bacteria</taxon>
        <taxon>Bacillati</taxon>
        <taxon>Cyanobacteriota</taxon>
        <taxon>Cyanophyceae</taxon>
        <taxon>Synechococcales</taxon>
        <taxon>Prochlorococcaceae</taxon>
        <taxon>Prochlorococcus</taxon>
    </lineage>
</organism>
<reference evidence="1 2" key="1">
    <citation type="journal article" date="2007" name="PLoS Genet.">
        <title>Patterns and implications of gene gain and loss in the evolution of Prochlorococcus.</title>
        <authorList>
            <person name="Kettler G.C."/>
            <person name="Martiny A.C."/>
            <person name="Huang K."/>
            <person name="Zucker J."/>
            <person name="Coleman M.L."/>
            <person name="Rodrigue S."/>
            <person name="Chen F."/>
            <person name="Lapidus A."/>
            <person name="Ferriera S."/>
            <person name="Johnson J."/>
            <person name="Steglich C."/>
            <person name="Church G.M."/>
            <person name="Richardson P."/>
            <person name="Chisholm S.W."/>
        </authorList>
    </citation>
    <scope>NUCLEOTIDE SEQUENCE [LARGE SCALE GENOMIC DNA]</scope>
    <source>
        <strain evidence="1 2">MIT 9515</strain>
    </source>
</reference>